<accession>A0A412Q2W1</accession>
<reference evidence="3 4" key="1">
    <citation type="submission" date="2018-08" db="EMBL/GenBank/DDBJ databases">
        <title>A genome reference for cultivated species of the human gut microbiota.</title>
        <authorList>
            <person name="Zou Y."/>
            <person name="Xue W."/>
            <person name="Luo G."/>
        </authorList>
    </citation>
    <scope>NUCLEOTIDE SEQUENCE [LARGE SCALE GENOMIC DNA]</scope>
    <source>
        <strain evidence="1 3">AF18-16LB</strain>
        <strain evidence="2 4">AM44-1AT</strain>
    </source>
</reference>
<evidence type="ECO:0000313" key="3">
    <source>
        <dbReference type="Proteomes" id="UP000284296"/>
    </source>
</evidence>
<protein>
    <submittedName>
        <fullName evidence="1">Uncharacterized protein</fullName>
    </submittedName>
</protein>
<evidence type="ECO:0000313" key="2">
    <source>
        <dbReference type="EMBL" id="RHA13036.1"/>
    </source>
</evidence>
<dbReference type="EMBL" id="QSFB01000011">
    <property type="protein sequence ID" value="RHA13036.1"/>
    <property type="molecule type" value="Genomic_DNA"/>
</dbReference>
<organism evidence="1 3">
    <name type="scientific">Agathobacter rectalis</name>
    <dbReference type="NCBI Taxonomy" id="39491"/>
    <lineage>
        <taxon>Bacteria</taxon>
        <taxon>Bacillati</taxon>
        <taxon>Bacillota</taxon>
        <taxon>Clostridia</taxon>
        <taxon>Lachnospirales</taxon>
        <taxon>Lachnospiraceae</taxon>
        <taxon>Agathobacter</taxon>
    </lineage>
</organism>
<evidence type="ECO:0000313" key="1">
    <source>
        <dbReference type="EMBL" id="RGT80830.1"/>
    </source>
</evidence>
<gene>
    <name evidence="2" type="ORF">DW948_08905</name>
    <name evidence="1" type="ORF">DWX06_09480</name>
</gene>
<evidence type="ECO:0000313" key="4">
    <source>
        <dbReference type="Proteomes" id="UP000286341"/>
    </source>
</evidence>
<dbReference type="RefSeq" id="WP_003500736.1">
    <property type="nucleotide sequence ID" value="NZ_QRXF01000014.1"/>
</dbReference>
<proteinExistence type="predicted"/>
<dbReference type="Proteomes" id="UP000286341">
    <property type="component" value="Unassembled WGS sequence"/>
</dbReference>
<sequence length="71" mass="8366">MKKIVAAWIEQILEFPTKLEYLAYIESLKKGKPQKFKETSFEQLESGVVRITIRKQYNNNAFPDDEKEGEK</sequence>
<comment type="caution">
    <text evidence="1">The sequence shown here is derived from an EMBL/GenBank/DDBJ whole genome shotgun (WGS) entry which is preliminary data.</text>
</comment>
<dbReference type="Proteomes" id="UP000284296">
    <property type="component" value="Unassembled WGS sequence"/>
</dbReference>
<name>A0A412Q2W1_9FIRM</name>
<dbReference type="EMBL" id="QRXG01000014">
    <property type="protein sequence ID" value="RGT80830.1"/>
    <property type="molecule type" value="Genomic_DNA"/>
</dbReference>
<dbReference type="AlphaFoldDB" id="A0A412Q2W1"/>